<protein>
    <submittedName>
        <fullName evidence="1">Biotin synthase</fullName>
    </submittedName>
</protein>
<dbReference type="EMBL" id="BKCP01004516">
    <property type="protein sequence ID" value="GER31859.1"/>
    <property type="molecule type" value="Genomic_DNA"/>
</dbReference>
<dbReference type="Proteomes" id="UP000325081">
    <property type="component" value="Unassembled WGS sequence"/>
</dbReference>
<organism evidence="1 2">
    <name type="scientific">Striga asiatica</name>
    <name type="common">Asiatic witchweed</name>
    <name type="synonym">Buchnera asiatica</name>
    <dbReference type="NCBI Taxonomy" id="4170"/>
    <lineage>
        <taxon>Eukaryota</taxon>
        <taxon>Viridiplantae</taxon>
        <taxon>Streptophyta</taxon>
        <taxon>Embryophyta</taxon>
        <taxon>Tracheophyta</taxon>
        <taxon>Spermatophyta</taxon>
        <taxon>Magnoliopsida</taxon>
        <taxon>eudicotyledons</taxon>
        <taxon>Gunneridae</taxon>
        <taxon>Pentapetalae</taxon>
        <taxon>asterids</taxon>
        <taxon>lamiids</taxon>
        <taxon>Lamiales</taxon>
        <taxon>Orobanchaceae</taxon>
        <taxon>Buchnereae</taxon>
        <taxon>Striga</taxon>
    </lineage>
</organism>
<gene>
    <name evidence="1" type="ORF">STAS_07896</name>
</gene>
<comment type="caution">
    <text evidence="1">The sequence shown here is derived from an EMBL/GenBank/DDBJ whole genome shotgun (WGS) entry which is preliminary data.</text>
</comment>
<sequence>MKVQPKIPLAPLLLAGSSRRGYGGSLLRQDSKWTADQVPARLLRRRVADRLLLTRRWRKVRDGLLLMLTVTGGVCSEIFRRRLHAGRRRRELLSGRRARSAVMISGGGLRSMGFES</sequence>
<evidence type="ECO:0000313" key="2">
    <source>
        <dbReference type="Proteomes" id="UP000325081"/>
    </source>
</evidence>
<keyword evidence="2" id="KW-1185">Reference proteome</keyword>
<accession>A0A5A7PGG3</accession>
<name>A0A5A7PGG3_STRAF</name>
<proteinExistence type="predicted"/>
<reference evidence="2" key="1">
    <citation type="journal article" date="2019" name="Curr. Biol.">
        <title>Genome Sequence of Striga asiatica Provides Insight into the Evolution of Plant Parasitism.</title>
        <authorList>
            <person name="Yoshida S."/>
            <person name="Kim S."/>
            <person name="Wafula E.K."/>
            <person name="Tanskanen J."/>
            <person name="Kim Y.M."/>
            <person name="Honaas L."/>
            <person name="Yang Z."/>
            <person name="Spallek T."/>
            <person name="Conn C.E."/>
            <person name="Ichihashi Y."/>
            <person name="Cheong K."/>
            <person name="Cui S."/>
            <person name="Der J.P."/>
            <person name="Gundlach H."/>
            <person name="Jiao Y."/>
            <person name="Hori C."/>
            <person name="Ishida J.K."/>
            <person name="Kasahara H."/>
            <person name="Kiba T."/>
            <person name="Kim M.S."/>
            <person name="Koo N."/>
            <person name="Laohavisit A."/>
            <person name="Lee Y.H."/>
            <person name="Lumba S."/>
            <person name="McCourt P."/>
            <person name="Mortimer J.C."/>
            <person name="Mutuku J.M."/>
            <person name="Nomura T."/>
            <person name="Sasaki-Sekimoto Y."/>
            <person name="Seto Y."/>
            <person name="Wang Y."/>
            <person name="Wakatake T."/>
            <person name="Sakakibara H."/>
            <person name="Demura T."/>
            <person name="Yamaguchi S."/>
            <person name="Yoneyama K."/>
            <person name="Manabe R.I."/>
            <person name="Nelson D.C."/>
            <person name="Schulman A.H."/>
            <person name="Timko M.P."/>
            <person name="dePamphilis C.W."/>
            <person name="Choi D."/>
            <person name="Shirasu K."/>
        </authorList>
    </citation>
    <scope>NUCLEOTIDE SEQUENCE [LARGE SCALE GENOMIC DNA]</scope>
    <source>
        <strain evidence="2">cv. UVA1</strain>
    </source>
</reference>
<dbReference type="AlphaFoldDB" id="A0A5A7PGG3"/>
<evidence type="ECO:0000313" key="1">
    <source>
        <dbReference type="EMBL" id="GER31859.1"/>
    </source>
</evidence>